<evidence type="ECO:0000313" key="1">
    <source>
        <dbReference type="EMBL" id="GFO15628.1"/>
    </source>
</evidence>
<organism evidence="1 2">
    <name type="scientific">Plakobranchus ocellatus</name>
    <dbReference type="NCBI Taxonomy" id="259542"/>
    <lineage>
        <taxon>Eukaryota</taxon>
        <taxon>Metazoa</taxon>
        <taxon>Spiralia</taxon>
        <taxon>Lophotrochozoa</taxon>
        <taxon>Mollusca</taxon>
        <taxon>Gastropoda</taxon>
        <taxon>Heterobranchia</taxon>
        <taxon>Euthyneura</taxon>
        <taxon>Panpulmonata</taxon>
        <taxon>Sacoglossa</taxon>
        <taxon>Placobranchoidea</taxon>
        <taxon>Plakobranchidae</taxon>
        <taxon>Plakobranchus</taxon>
    </lineage>
</organism>
<proteinExistence type="predicted"/>
<dbReference type="Proteomes" id="UP000735302">
    <property type="component" value="Unassembled WGS sequence"/>
</dbReference>
<accession>A0AAV4B9Y6</accession>
<dbReference type="AlphaFoldDB" id="A0AAV4B9Y6"/>
<gene>
    <name evidence="1" type="ORF">PoB_004213300</name>
</gene>
<dbReference type="EMBL" id="BLXT01004610">
    <property type="protein sequence ID" value="GFO15628.1"/>
    <property type="molecule type" value="Genomic_DNA"/>
</dbReference>
<comment type="caution">
    <text evidence="1">The sequence shown here is derived from an EMBL/GenBank/DDBJ whole genome shotgun (WGS) entry which is preliminary data.</text>
</comment>
<reference evidence="1 2" key="1">
    <citation type="journal article" date="2021" name="Elife">
        <title>Chloroplast acquisition without the gene transfer in kleptoplastic sea slugs, Plakobranchus ocellatus.</title>
        <authorList>
            <person name="Maeda T."/>
            <person name="Takahashi S."/>
            <person name="Yoshida T."/>
            <person name="Shimamura S."/>
            <person name="Takaki Y."/>
            <person name="Nagai Y."/>
            <person name="Toyoda A."/>
            <person name="Suzuki Y."/>
            <person name="Arimoto A."/>
            <person name="Ishii H."/>
            <person name="Satoh N."/>
            <person name="Nishiyama T."/>
            <person name="Hasebe M."/>
            <person name="Maruyama T."/>
            <person name="Minagawa J."/>
            <person name="Obokata J."/>
            <person name="Shigenobu S."/>
        </authorList>
    </citation>
    <scope>NUCLEOTIDE SEQUENCE [LARGE SCALE GENOMIC DNA]</scope>
</reference>
<name>A0AAV4B9Y6_9GAST</name>
<evidence type="ECO:0000313" key="2">
    <source>
        <dbReference type="Proteomes" id="UP000735302"/>
    </source>
</evidence>
<keyword evidence="2" id="KW-1185">Reference proteome</keyword>
<protein>
    <submittedName>
        <fullName evidence="1">Uncharacterized protein</fullName>
    </submittedName>
</protein>
<sequence length="79" mass="8583">MRISCVGVSKHLQEMILSYLGDVEEVTAKDNALQLATNSSRSKSQHLQLPPCSHVPMFPCSHVGSPSASPDWARSQASF</sequence>